<evidence type="ECO:0000313" key="2">
    <source>
        <dbReference type="EMBL" id="MCY1004009.1"/>
    </source>
</evidence>
<feature type="region of interest" description="Disordered" evidence="1">
    <location>
        <begin position="147"/>
        <end position="175"/>
    </location>
</feature>
<dbReference type="Proteomes" id="UP001150924">
    <property type="component" value="Unassembled WGS sequence"/>
</dbReference>
<gene>
    <name evidence="2" type="ORF">OV079_00180</name>
    <name evidence="3" type="ORF">OV079_23830</name>
</gene>
<organism evidence="2 4">
    <name type="scientific">Nannocystis pusilla</name>
    <dbReference type="NCBI Taxonomy" id="889268"/>
    <lineage>
        <taxon>Bacteria</taxon>
        <taxon>Pseudomonadati</taxon>
        <taxon>Myxococcota</taxon>
        <taxon>Polyangia</taxon>
        <taxon>Nannocystales</taxon>
        <taxon>Nannocystaceae</taxon>
        <taxon>Nannocystis</taxon>
    </lineage>
</organism>
<dbReference type="EMBL" id="JAPNKE010000002">
    <property type="protein sequence ID" value="MCY1008533.1"/>
    <property type="molecule type" value="Genomic_DNA"/>
</dbReference>
<keyword evidence="4" id="KW-1185">Reference proteome</keyword>
<dbReference type="AlphaFoldDB" id="A0A9X3EH78"/>
<reference evidence="2" key="1">
    <citation type="submission" date="2022-11" db="EMBL/GenBank/DDBJ databases">
        <title>Minimal conservation of predation-associated metabolite biosynthetic gene clusters underscores biosynthetic potential of Myxococcota including descriptions for ten novel species: Archangium lansinium sp. nov., Myxococcus landrumus sp. nov., Nannocystis bai.</title>
        <authorList>
            <person name="Ahearne A."/>
            <person name="Stevens C."/>
            <person name="Phillips K."/>
        </authorList>
    </citation>
    <scope>NUCLEOTIDE SEQUENCE</scope>
    <source>
        <strain evidence="2">Na p29</strain>
    </source>
</reference>
<feature type="compositionally biased region" description="Polar residues" evidence="1">
    <location>
        <begin position="162"/>
        <end position="175"/>
    </location>
</feature>
<protein>
    <submittedName>
        <fullName evidence="2">Uncharacterized protein</fullName>
    </submittedName>
</protein>
<name>A0A9X3EH78_9BACT</name>
<dbReference type="EMBL" id="JAPNKE010000001">
    <property type="protein sequence ID" value="MCY1004009.1"/>
    <property type="molecule type" value="Genomic_DNA"/>
</dbReference>
<evidence type="ECO:0000313" key="3">
    <source>
        <dbReference type="EMBL" id="MCY1008533.1"/>
    </source>
</evidence>
<dbReference type="RefSeq" id="WP_267765531.1">
    <property type="nucleotide sequence ID" value="NZ_JAPNKE010000001.1"/>
</dbReference>
<comment type="caution">
    <text evidence="2">The sequence shown here is derived from an EMBL/GenBank/DDBJ whole genome shotgun (WGS) entry which is preliminary data.</text>
</comment>
<accession>A0A9X3EH78</accession>
<proteinExistence type="predicted"/>
<sequence>MTQPPPTRRHGADNGRWRFTEDLQSELVRLIRAGNDRAEAAKRCRLGERTLKYWIAKGRSNIATVSEANEREAGAGDELLDEYGLFVLEVDAAEAACEASLKEVVFKAAIGDAQKGIAGNWKAALEILERRWPTRWSKRLRAIRAHVEDEEEREADRGGTGPTDTVASGLTNESALQIEEKLLGITRRTP</sequence>
<evidence type="ECO:0000313" key="4">
    <source>
        <dbReference type="Proteomes" id="UP001150924"/>
    </source>
</evidence>
<evidence type="ECO:0000256" key="1">
    <source>
        <dbReference type="SAM" id="MobiDB-lite"/>
    </source>
</evidence>